<feature type="non-terminal residue" evidence="2">
    <location>
        <position position="1"/>
    </location>
</feature>
<evidence type="ECO:0000313" key="2">
    <source>
        <dbReference type="EMBL" id="CEM46889.1"/>
    </source>
</evidence>
<feature type="compositionally biased region" description="Acidic residues" evidence="1">
    <location>
        <begin position="428"/>
        <end position="443"/>
    </location>
</feature>
<feature type="region of interest" description="Disordered" evidence="1">
    <location>
        <begin position="336"/>
        <end position="413"/>
    </location>
</feature>
<dbReference type="AlphaFoldDB" id="A0A0G4HR73"/>
<gene>
    <name evidence="2" type="ORF">Cvel_30623</name>
</gene>
<reference evidence="2" key="1">
    <citation type="submission" date="2014-11" db="EMBL/GenBank/DDBJ databases">
        <authorList>
            <person name="Otto D Thomas"/>
            <person name="Naeem Raeece"/>
        </authorList>
    </citation>
    <scope>NUCLEOTIDE SEQUENCE</scope>
</reference>
<feature type="compositionally biased region" description="Basic and acidic residues" evidence="1">
    <location>
        <begin position="339"/>
        <end position="350"/>
    </location>
</feature>
<feature type="compositionally biased region" description="Acidic residues" evidence="1">
    <location>
        <begin position="781"/>
        <end position="797"/>
    </location>
</feature>
<feature type="compositionally biased region" description="Acidic residues" evidence="1">
    <location>
        <begin position="244"/>
        <end position="262"/>
    </location>
</feature>
<feature type="compositionally biased region" description="Polar residues" evidence="1">
    <location>
        <begin position="367"/>
        <end position="379"/>
    </location>
</feature>
<feature type="compositionally biased region" description="Pro residues" evidence="1">
    <location>
        <begin position="645"/>
        <end position="663"/>
    </location>
</feature>
<feature type="compositionally biased region" description="Basic and acidic residues" evidence="1">
    <location>
        <begin position="762"/>
        <end position="780"/>
    </location>
</feature>
<proteinExistence type="predicted"/>
<accession>A0A0G4HR73</accession>
<feature type="region of interest" description="Disordered" evidence="1">
    <location>
        <begin position="237"/>
        <end position="297"/>
    </location>
</feature>
<feature type="region of interest" description="Disordered" evidence="1">
    <location>
        <begin position="755"/>
        <end position="797"/>
    </location>
</feature>
<feature type="compositionally biased region" description="Low complexity" evidence="1">
    <location>
        <begin position="524"/>
        <end position="541"/>
    </location>
</feature>
<feature type="compositionally biased region" description="Low complexity" evidence="1">
    <location>
        <begin position="677"/>
        <end position="702"/>
    </location>
</feature>
<feature type="compositionally biased region" description="Basic and acidic residues" evidence="1">
    <location>
        <begin position="399"/>
        <end position="412"/>
    </location>
</feature>
<protein>
    <submittedName>
        <fullName evidence="2">Uncharacterized protein</fullName>
    </submittedName>
</protein>
<dbReference type="EMBL" id="CDMZ01003585">
    <property type="protein sequence ID" value="CEM46889.1"/>
    <property type="molecule type" value="Genomic_DNA"/>
</dbReference>
<feature type="region of interest" description="Disordered" evidence="1">
    <location>
        <begin position="425"/>
        <end position="743"/>
    </location>
</feature>
<feature type="compositionally biased region" description="Polar residues" evidence="1">
    <location>
        <begin position="90"/>
        <end position="99"/>
    </location>
</feature>
<sequence length="797" mass="85714">HYFAFLSAKRDAEVELFLVPFVKHVCGAAAEISNDSFGQDLNRGGRGTGAGLLMGGALGAQKFRLQRTGVLSFATGGAASAEKSVPAGTEASSPISPSNLRGPLSPCTSTVATGEGPSHFTFDIRSPHRHMSEGEGPQPPQREGGTGELLSFEGREKEARHVRVGLGALAGREFFRVRVPLQDPYGNSVTGLQVSPFMHLETPPEGLDTAAAIESGEWEWMPRVQVWLEAARGGREIVQRDEDDKSESDQIGDGEGSGEESSIDMVDVSQLPEPAGGGGHRGSALTFFPGQSDTQNEGRSFFHRQSLSHLVLRSEGDESEGWGGSDLGSVASVIVHGGQRQEEGEQRETETDVFSSGGSEERETAPGAQTETQIRSLIATTEEEEEVGRGGEDWPEMQNRGEGHHRTKKDWDPIVQNLEEVMAAMREADEDEDEDEEEEEEEREGAQCSTELFCVADQRRGDQEDLEGREEGTMRGAAEGGSLTSSCGSNERHMEEGSRKPTVRVRETARDCLRQGSILPPIPLSQSSSCPSDSSPAIYSSSRRRKSREASGGDMITNIEVEKPVEIYEDRPSRTSDRPPRASEVCVIISSSSSSSSSYSSGRSNRPDSDSEGDIEEGSRSRRNAATLFLSLSPSLTPKSFTPSIPRPPASPLPSPPHSPSQLPPRQHHSPHARNGSSPKSVNSASAAASAPSLSLSRFASPRDGGGDGSGETQQQQHSLFEGGREYQTAPSQDGGGPGGAFVLFKSLGLGEGWKKTTVRSRRLDHPLSGDSSGTERRQEEEEMKEEDDNDDEKDDA</sequence>
<dbReference type="VEuPathDB" id="CryptoDB:Cvel_30623"/>
<feature type="compositionally biased region" description="Low complexity" evidence="1">
    <location>
        <begin position="627"/>
        <end position="644"/>
    </location>
</feature>
<feature type="region of interest" description="Disordered" evidence="1">
    <location>
        <begin position="81"/>
        <end position="148"/>
    </location>
</feature>
<feature type="compositionally biased region" description="Basic and acidic residues" evidence="1">
    <location>
        <begin position="490"/>
        <end position="513"/>
    </location>
</feature>
<feature type="compositionally biased region" description="Basic and acidic residues" evidence="1">
    <location>
        <begin position="560"/>
        <end position="581"/>
    </location>
</feature>
<evidence type="ECO:0000256" key="1">
    <source>
        <dbReference type="SAM" id="MobiDB-lite"/>
    </source>
</evidence>
<organism evidence="2">
    <name type="scientific">Chromera velia CCMP2878</name>
    <dbReference type="NCBI Taxonomy" id="1169474"/>
    <lineage>
        <taxon>Eukaryota</taxon>
        <taxon>Sar</taxon>
        <taxon>Alveolata</taxon>
        <taxon>Colpodellida</taxon>
        <taxon>Chromeraceae</taxon>
        <taxon>Chromera</taxon>
    </lineage>
</organism>
<name>A0A0G4HR73_9ALVE</name>
<feature type="compositionally biased region" description="Low complexity" evidence="1">
    <location>
        <begin position="590"/>
        <end position="601"/>
    </location>
</feature>